<gene>
    <name evidence="2" type="ORF">BU16DRAFT_516337</name>
</gene>
<evidence type="ECO:0000313" key="3">
    <source>
        <dbReference type="Proteomes" id="UP000799750"/>
    </source>
</evidence>
<name>A0A6A6QHU8_9PEZI</name>
<proteinExistence type="predicted"/>
<protein>
    <submittedName>
        <fullName evidence="2">Uncharacterized protein</fullName>
    </submittedName>
</protein>
<dbReference type="EMBL" id="MU004195">
    <property type="protein sequence ID" value="KAF2491791.1"/>
    <property type="molecule type" value="Genomic_DNA"/>
</dbReference>
<keyword evidence="1" id="KW-0732">Signal</keyword>
<reference evidence="2" key="1">
    <citation type="journal article" date="2020" name="Stud. Mycol.">
        <title>101 Dothideomycetes genomes: a test case for predicting lifestyles and emergence of pathogens.</title>
        <authorList>
            <person name="Haridas S."/>
            <person name="Albert R."/>
            <person name="Binder M."/>
            <person name="Bloem J."/>
            <person name="Labutti K."/>
            <person name="Salamov A."/>
            <person name="Andreopoulos B."/>
            <person name="Baker S."/>
            <person name="Barry K."/>
            <person name="Bills G."/>
            <person name="Bluhm B."/>
            <person name="Cannon C."/>
            <person name="Castanera R."/>
            <person name="Culley D."/>
            <person name="Daum C."/>
            <person name="Ezra D."/>
            <person name="Gonzalez J."/>
            <person name="Henrissat B."/>
            <person name="Kuo A."/>
            <person name="Liang C."/>
            <person name="Lipzen A."/>
            <person name="Lutzoni F."/>
            <person name="Magnuson J."/>
            <person name="Mondo S."/>
            <person name="Nolan M."/>
            <person name="Ohm R."/>
            <person name="Pangilinan J."/>
            <person name="Park H.-J."/>
            <person name="Ramirez L."/>
            <person name="Alfaro M."/>
            <person name="Sun H."/>
            <person name="Tritt A."/>
            <person name="Yoshinaga Y."/>
            <person name="Zwiers L.-H."/>
            <person name="Turgeon B."/>
            <person name="Goodwin S."/>
            <person name="Spatafora J."/>
            <person name="Crous P."/>
            <person name="Grigoriev I."/>
        </authorList>
    </citation>
    <scope>NUCLEOTIDE SEQUENCE</scope>
    <source>
        <strain evidence="2">CBS 269.34</strain>
    </source>
</reference>
<dbReference type="Proteomes" id="UP000799750">
    <property type="component" value="Unassembled WGS sequence"/>
</dbReference>
<dbReference type="OrthoDB" id="4148174at2759"/>
<sequence length="294" mass="31417">MRSLIANLLIASVSIGHLLVAAQSTDEGGYIGYSLTQRGDNDDVLYETANTNANVSTLDPEPDVYLNATVHVGEIDITVENITAKINLDAQVLSLLKFNAGVTAHIDRVFLQIQNVSAKVTLEARLGNLVLMINDILESLDLNPILATVGQDVGSIVNTTIGGLTTPTNSLKERSYNLEHNILYAVNDYSGHTHTNRVLAQNGDIVTESLDDNGELSRVTVTGHYLSDMTFNGYNESTTVDGKAARRLEYVYVPFNGLRVVSEVFVDDSGAVLSTQVLSEASGGGSSSIGGQEG</sequence>
<feature type="chain" id="PRO_5025579429" evidence="1">
    <location>
        <begin position="23"/>
        <end position="294"/>
    </location>
</feature>
<evidence type="ECO:0000256" key="1">
    <source>
        <dbReference type="SAM" id="SignalP"/>
    </source>
</evidence>
<organism evidence="2 3">
    <name type="scientific">Lophium mytilinum</name>
    <dbReference type="NCBI Taxonomy" id="390894"/>
    <lineage>
        <taxon>Eukaryota</taxon>
        <taxon>Fungi</taxon>
        <taxon>Dikarya</taxon>
        <taxon>Ascomycota</taxon>
        <taxon>Pezizomycotina</taxon>
        <taxon>Dothideomycetes</taxon>
        <taxon>Pleosporomycetidae</taxon>
        <taxon>Mytilinidiales</taxon>
        <taxon>Mytilinidiaceae</taxon>
        <taxon>Lophium</taxon>
    </lineage>
</organism>
<feature type="signal peptide" evidence="1">
    <location>
        <begin position="1"/>
        <end position="22"/>
    </location>
</feature>
<accession>A0A6A6QHU8</accession>
<evidence type="ECO:0000313" key="2">
    <source>
        <dbReference type="EMBL" id="KAF2491791.1"/>
    </source>
</evidence>
<keyword evidence="3" id="KW-1185">Reference proteome</keyword>
<dbReference type="AlphaFoldDB" id="A0A6A6QHU8"/>